<gene>
    <name evidence="3" type="ORF">BN1232_05474</name>
</gene>
<keyword evidence="1" id="KW-0560">Oxidoreductase</keyword>
<evidence type="ECO:0000259" key="2">
    <source>
        <dbReference type="Pfam" id="PF01494"/>
    </source>
</evidence>
<accession>A0A0E4CQU8</accession>
<dbReference type="GO" id="GO:0071949">
    <property type="term" value="F:FAD binding"/>
    <property type="evidence" value="ECO:0007669"/>
    <property type="project" value="InterPro"/>
</dbReference>
<dbReference type="Gene3D" id="3.50.50.60">
    <property type="entry name" value="FAD/NAD(P)-binding domain"/>
    <property type="match status" value="1"/>
</dbReference>
<reference evidence="3 4" key="1">
    <citation type="submission" date="2015-03" db="EMBL/GenBank/DDBJ databases">
        <authorList>
            <person name="Urmite Genomes"/>
        </authorList>
    </citation>
    <scope>NUCLEOTIDE SEQUENCE [LARGE SCALE GENOMIC DNA]</scope>
    <source>
        <strain evidence="3 4">CSUR P1491</strain>
    </source>
</reference>
<dbReference type="OrthoDB" id="8670884at2"/>
<dbReference type="Proteomes" id="UP000199251">
    <property type="component" value="Unassembled WGS sequence"/>
</dbReference>
<dbReference type="PANTHER" id="PTHR43476">
    <property type="entry name" value="3-(3-HYDROXY-PHENYL)PROPIONATE/3-HYDROXYCINNAMIC ACID HYDROXYLASE"/>
    <property type="match status" value="1"/>
</dbReference>
<dbReference type="EMBL" id="CTEE01000001">
    <property type="protein sequence ID" value="CQD22040.1"/>
    <property type="molecule type" value="Genomic_DNA"/>
</dbReference>
<dbReference type="Pfam" id="PF01494">
    <property type="entry name" value="FAD_binding_3"/>
    <property type="match status" value="1"/>
</dbReference>
<dbReference type="SUPFAM" id="SSF51905">
    <property type="entry name" value="FAD/NAD(P)-binding domain"/>
    <property type="match status" value="1"/>
</dbReference>
<proteinExistence type="predicted"/>
<evidence type="ECO:0000256" key="1">
    <source>
        <dbReference type="ARBA" id="ARBA00023002"/>
    </source>
</evidence>
<dbReference type="GO" id="GO:0008688">
    <property type="term" value="F:3-(3-hydroxyphenyl)propionate hydroxylase activity"/>
    <property type="evidence" value="ECO:0007669"/>
    <property type="project" value="TreeGrafter"/>
</dbReference>
<dbReference type="PRINTS" id="PR00420">
    <property type="entry name" value="RNGMNOXGNASE"/>
</dbReference>
<name>A0A0E4CQU8_MYCLN</name>
<dbReference type="NCBIfam" id="NF004829">
    <property type="entry name" value="PRK06183.1-3"/>
    <property type="match status" value="1"/>
</dbReference>
<organism evidence="3 4">
    <name type="scientific">Mycobacterium lentiflavum</name>
    <dbReference type="NCBI Taxonomy" id="141349"/>
    <lineage>
        <taxon>Bacteria</taxon>
        <taxon>Bacillati</taxon>
        <taxon>Actinomycetota</taxon>
        <taxon>Actinomycetes</taxon>
        <taxon>Mycobacteriales</taxon>
        <taxon>Mycobacteriaceae</taxon>
        <taxon>Mycobacterium</taxon>
        <taxon>Mycobacterium simiae complex</taxon>
    </lineage>
</organism>
<dbReference type="Gene3D" id="3.30.9.10">
    <property type="entry name" value="D-Amino Acid Oxidase, subunit A, domain 2"/>
    <property type="match status" value="1"/>
</dbReference>
<dbReference type="InterPro" id="IPR002938">
    <property type="entry name" value="FAD-bd"/>
</dbReference>
<evidence type="ECO:0000313" key="3">
    <source>
        <dbReference type="EMBL" id="CQD22040.1"/>
    </source>
</evidence>
<dbReference type="InterPro" id="IPR050631">
    <property type="entry name" value="PheA/TfdB_FAD_monoxygenase"/>
</dbReference>
<feature type="domain" description="FAD-binding" evidence="2">
    <location>
        <begin position="18"/>
        <end position="360"/>
    </location>
</feature>
<evidence type="ECO:0000313" key="4">
    <source>
        <dbReference type="Proteomes" id="UP000199251"/>
    </source>
</evidence>
<dbReference type="PANTHER" id="PTHR43476:SF3">
    <property type="entry name" value="FAD-BINDING MONOOXYGENASE"/>
    <property type="match status" value="1"/>
</dbReference>
<dbReference type="AlphaFoldDB" id="A0A0E4CQU8"/>
<dbReference type="GO" id="GO:0019622">
    <property type="term" value="P:3-(3-hydroxy)phenylpropionate catabolic process"/>
    <property type="evidence" value="ECO:0007669"/>
    <property type="project" value="TreeGrafter"/>
</dbReference>
<dbReference type="RefSeq" id="WP_090607603.1">
    <property type="nucleotide sequence ID" value="NZ_CTEE01000001.1"/>
</dbReference>
<protein>
    <submittedName>
        <fullName evidence="3">2-polyprenyl-6-methoxyphenol hydroxylase-like oxidoreductase</fullName>
    </submittedName>
</protein>
<dbReference type="STRING" id="141349.BN1232_05474"/>
<dbReference type="InterPro" id="IPR036188">
    <property type="entry name" value="FAD/NAD-bd_sf"/>
</dbReference>
<sequence length="529" mass="57363">MNASRNTQSAPVTLPDFVAVVIIGAGPTGVTAATVLGQFGISCLVLDRHESVYPLPRAVHADDEIYRILARLGVADEFGAHRRSALGLRLLDNDFRVLAEIKRNTEPSANGYPQMNMFDQPELEAMMRTNLKRYQNVVLRGDVEVTSVTQNKPGRVRVSFLDRVRGGEQSVEAAYVFGCDGANSMVRASIGSQMYGLPFQQNWVVIDVDTDAEFNQWEGCHQLCSTQRAGTYMRVGQTRYRWEFQLLDGETAADYQTIEHIEPLIAPWLGETPAGELRLVRVTAYTFRAKVASRWRDRNVFVLGDAAHLTPPFVGQGMAAGLRDALNLTWKVAGVLGGSLPDSVLDTYEQERKSHAAAMILMAASVGAAMTGGGRLGDLARQVLFPRLASFRLPGIRTSAADGVAPGLHRSELVVKSRFPGQLAGSLCPNPILRDGLHLDQIVGNRFAVVTSTALSPTQQQDLSNRGAAVVVVTPDSQLGRWLKQGRATAAIVRPDGAVMQAGKSIQALCDAVPAFSVGQGADIESERR</sequence>